<evidence type="ECO:0000259" key="1">
    <source>
        <dbReference type="Pfam" id="PF04448"/>
    </source>
</evidence>
<sequence length="145" mass="17155">MNVLEKILEEVDKKADYYESDEQGREHIRMVDMVEVEDILRSHMDEVENDGWIPVEERLPEEDDGKKYIVTDEHGLVCSEMEYGQPVDGNREVCFHKWDDEYWSCYRPKAIAWQPLPKSYKPKKDISAAGTEHVMSRFMKVEVKQ</sequence>
<dbReference type="InterPro" id="IPR007539">
    <property type="entry name" value="DUF551"/>
</dbReference>
<name>A0A8S5VEI0_9CAUD</name>
<evidence type="ECO:0000313" key="2">
    <source>
        <dbReference type="EMBL" id="DAG05088.1"/>
    </source>
</evidence>
<dbReference type="EMBL" id="BK016249">
    <property type="protein sequence ID" value="DAG05088.1"/>
    <property type="molecule type" value="Genomic_DNA"/>
</dbReference>
<feature type="domain" description="DUF551" evidence="1">
    <location>
        <begin position="51"/>
        <end position="118"/>
    </location>
</feature>
<protein>
    <recommendedName>
        <fullName evidence="1">DUF551 domain-containing protein</fullName>
    </recommendedName>
</protein>
<organism evidence="2">
    <name type="scientific">Siphoviridae sp. ctuy39</name>
    <dbReference type="NCBI Taxonomy" id="2825719"/>
    <lineage>
        <taxon>Viruses</taxon>
        <taxon>Duplodnaviria</taxon>
        <taxon>Heunggongvirae</taxon>
        <taxon>Uroviricota</taxon>
        <taxon>Caudoviricetes</taxon>
    </lineage>
</organism>
<proteinExistence type="predicted"/>
<reference evidence="2" key="1">
    <citation type="journal article" date="2021" name="Proc. Natl. Acad. Sci. U.S.A.">
        <title>A Catalog of Tens of Thousands of Viruses from Human Metagenomes Reveals Hidden Associations with Chronic Diseases.</title>
        <authorList>
            <person name="Tisza M.J."/>
            <person name="Buck C.B."/>
        </authorList>
    </citation>
    <scope>NUCLEOTIDE SEQUENCE</scope>
    <source>
        <strain evidence="2">Ctuy39</strain>
    </source>
</reference>
<dbReference type="Pfam" id="PF04448">
    <property type="entry name" value="DUF551"/>
    <property type="match status" value="1"/>
</dbReference>
<accession>A0A8S5VEI0</accession>